<comment type="caution">
    <text evidence="2">The sequence shown here is derived from an EMBL/GenBank/DDBJ whole genome shotgun (WGS) entry which is preliminary data.</text>
</comment>
<dbReference type="Proteomes" id="UP001239626">
    <property type="component" value="Unassembled WGS sequence"/>
</dbReference>
<protein>
    <submittedName>
        <fullName evidence="2">Uncharacterized protein</fullName>
    </submittedName>
</protein>
<evidence type="ECO:0000256" key="1">
    <source>
        <dbReference type="SAM" id="Phobius"/>
    </source>
</evidence>
<keyword evidence="1" id="KW-0812">Transmembrane</keyword>
<dbReference type="EMBL" id="JAUSVB010000004">
    <property type="protein sequence ID" value="MDQ0374815.1"/>
    <property type="molecule type" value="Genomic_DNA"/>
</dbReference>
<keyword evidence="1" id="KW-1133">Transmembrane helix</keyword>
<feature type="transmembrane region" description="Helical" evidence="1">
    <location>
        <begin position="61"/>
        <end position="80"/>
    </location>
</feature>
<evidence type="ECO:0000313" key="2">
    <source>
        <dbReference type="EMBL" id="MDQ0374815.1"/>
    </source>
</evidence>
<sequence>MTTPAPGLVARRWRSRRSAAVAGIVFAVLLIAALVMMRLAVAGETVGQIELDPGRRTLVRLALNLVPFAGIAFLWFIGVVRDQLGEVEDRLFSTVFLGSGLLFLAMLFQGAVTATSLVAMVSGSDLDAGVWTFGRGTTEALISVYAMRMAAVFTLSVSTVALRTAAVPRWVPFSGYAVALVLLLVAGENKWAQLVFPAWVLVLSVAILLTPGRARSAAAA</sequence>
<gene>
    <name evidence="2" type="ORF">J2X26_003142</name>
</gene>
<proteinExistence type="predicted"/>
<evidence type="ECO:0000313" key="3">
    <source>
        <dbReference type="Proteomes" id="UP001239626"/>
    </source>
</evidence>
<feature type="transmembrane region" description="Helical" evidence="1">
    <location>
        <begin position="140"/>
        <end position="162"/>
    </location>
</feature>
<feature type="transmembrane region" description="Helical" evidence="1">
    <location>
        <begin position="191"/>
        <end position="210"/>
    </location>
</feature>
<reference evidence="2 3" key="1">
    <citation type="submission" date="2023-07" db="EMBL/GenBank/DDBJ databases">
        <title>Sorghum-associated microbial communities from plants grown in Nebraska, USA.</title>
        <authorList>
            <person name="Schachtman D."/>
        </authorList>
    </citation>
    <scope>NUCLEOTIDE SEQUENCE [LARGE SCALE GENOMIC DNA]</scope>
    <source>
        <strain evidence="2 3">BE332</strain>
    </source>
</reference>
<organism evidence="2 3">
    <name type="scientific">Cellulomonas humilata</name>
    <dbReference type="NCBI Taxonomy" id="144055"/>
    <lineage>
        <taxon>Bacteria</taxon>
        <taxon>Bacillati</taxon>
        <taxon>Actinomycetota</taxon>
        <taxon>Actinomycetes</taxon>
        <taxon>Micrococcales</taxon>
        <taxon>Cellulomonadaceae</taxon>
        <taxon>Cellulomonas</taxon>
    </lineage>
</organism>
<feature type="transmembrane region" description="Helical" evidence="1">
    <location>
        <begin position="169"/>
        <end position="185"/>
    </location>
</feature>
<feature type="transmembrane region" description="Helical" evidence="1">
    <location>
        <begin position="92"/>
        <end position="120"/>
    </location>
</feature>
<accession>A0ABU0EID4</accession>
<name>A0ABU0EID4_9CELL</name>
<keyword evidence="1" id="KW-0472">Membrane</keyword>
<dbReference type="RefSeq" id="WP_307493635.1">
    <property type="nucleotide sequence ID" value="NZ_JAUSVB010000004.1"/>
</dbReference>
<keyword evidence="3" id="KW-1185">Reference proteome</keyword>
<feature type="transmembrane region" description="Helical" evidence="1">
    <location>
        <begin position="20"/>
        <end position="41"/>
    </location>
</feature>